<keyword evidence="2" id="KW-1185">Reference proteome</keyword>
<organism evidence="1 2">
    <name type="scientific">Caerostris darwini</name>
    <dbReference type="NCBI Taxonomy" id="1538125"/>
    <lineage>
        <taxon>Eukaryota</taxon>
        <taxon>Metazoa</taxon>
        <taxon>Ecdysozoa</taxon>
        <taxon>Arthropoda</taxon>
        <taxon>Chelicerata</taxon>
        <taxon>Arachnida</taxon>
        <taxon>Araneae</taxon>
        <taxon>Araneomorphae</taxon>
        <taxon>Entelegynae</taxon>
        <taxon>Araneoidea</taxon>
        <taxon>Araneidae</taxon>
        <taxon>Caerostris</taxon>
    </lineage>
</organism>
<proteinExistence type="predicted"/>
<gene>
    <name evidence="1" type="ORF">CDAR_528331</name>
</gene>
<comment type="caution">
    <text evidence="1">The sequence shown here is derived from an EMBL/GenBank/DDBJ whole genome shotgun (WGS) entry which is preliminary data.</text>
</comment>
<name>A0AAV4P6C2_9ARAC</name>
<protein>
    <submittedName>
        <fullName evidence="1">Uncharacterized protein</fullName>
    </submittedName>
</protein>
<sequence length="112" mass="12656">MLVGRQTYINPTAAPFSAVVCKRKRGWPIKQRPARTLSHYPYPRRVTVLVTAWEMRTTPALATGVVGTSFSPRVHVEAFFFMQIAFCECGGFTRCTCRRSSLLEKTLKNNVS</sequence>
<evidence type="ECO:0000313" key="1">
    <source>
        <dbReference type="EMBL" id="GIX91548.1"/>
    </source>
</evidence>
<accession>A0AAV4P6C2</accession>
<dbReference type="EMBL" id="BPLQ01002332">
    <property type="protein sequence ID" value="GIX91548.1"/>
    <property type="molecule type" value="Genomic_DNA"/>
</dbReference>
<dbReference type="Proteomes" id="UP001054837">
    <property type="component" value="Unassembled WGS sequence"/>
</dbReference>
<reference evidence="1 2" key="1">
    <citation type="submission" date="2021-06" db="EMBL/GenBank/DDBJ databases">
        <title>Caerostris darwini draft genome.</title>
        <authorList>
            <person name="Kono N."/>
            <person name="Arakawa K."/>
        </authorList>
    </citation>
    <scope>NUCLEOTIDE SEQUENCE [LARGE SCALE GENOMIC DNA]</scope>
</reference>
<dbReference type="AlphaFoldDB" id="A0AAV4P6C2"/>
<evidence type="ECO:0000313" key="2">
    <source>
        <dbReference type="Proteomes" id="UP001054837"/>
    </source>
</evidence>